<accession>A0A2G7ELX9</accession>
<reference evidence="1 2" key="1">
    <citation type="submission" date="2017-05" db="EMBL/GenBank/DDBJ databases">
        <title>Genome sequence for an aflatoxigenic pathogen of Argentinian peanut, Aspergillus arachidicola.</title>
        <authorList>
            <person name="Moore G."/>
            <person name="Beltz S.B."/>
            <person name="Mack B.M."/>
        </authorList>
    </citation>
    <scope>NUCLEOTIDE SEQUENCE [LARGE SCALE GENOMIC DNA]</scope>
    <source>
        <strain evidence="1 2">CBS 117610</strain>
    </source>
</reference>
<proteinExistence type="predicted"/>
<dbReference type="PANTHER" id="PTHR43712:SF8">
    <property type="entry name" value="O-METHYLTRANSFERASE AF390-400"/>
    <property type="match status" value="1"/>
</dbReference>
<organism evidence="1 2">
    <name type="scientific">Aspergillus arachidicola</name>
    <dbReference type="NCBI Taxonomy" id="656916"/>
    <lineage>
        <taxon>Eukaryota</taxon>
        <taxon>Fungi</taxon>
        <taxon>Dikarya</taxon>
        <taxon>Ascomycota</taxon>
        <taxon>Pezizomycotina</taxon>
        <taxon>Eurotiomycetes</taxon>
        <taxon>Eurotiomycetidae</taxon>
        <taxon>Eurotiales</taxon>
        <taxon>Aspergillaceae</taxon>
        <taxon>Aspergillus</taxon>
        <taxon>Aspergillus subgen. Circumdati</taxon>
    </lineage>
</organism>
<dbReference type="SUPFAM" id="SSF53335">
    <property type="entry name" value="S-adenosyl-L-methionine-dependent methyltransferases"/>
    <property type="match status" value="1"/>
</dbReference>
<dbReference type="PANTHER" id="PTHR43712">
    <property type="entry name" value="PUTATIVE (AFU_ORTHOLOGUE AFUA_4G14580)-RELATED"/>
    <property type="match status" value="1"/>
</dbReference>
<keyword evidence="1" id="KW-0489">Methyltransferase</keyword>
<name>A0A2G7ELX9_9EURO</name>
<keyword evidence="2" id="KW-1185">Reference proteome</keyword>
<gene>
    <name evidence="1" type="ORF">AARAC_008754</name>
</gene>
<dbReference type="EMBL" id="NEXV01000737">
    <property type="protein sequence ID" value="PIG69362.1"/>
    <property type="molecule type" value="Genomic_DNA"/>
</dbReference>
<sequence>MTSLTQYKMIWTDVYDTQPLVAGADLTKPLFVDVGGAQGLDAQRVLDRHPDLPGDILIVHDLPEVVTTHGKEKLDSRIRKMAHDFFQLQPITGARLLLPRRATRLAQCRRSAHIYEVVLPAQGATHLMTTLDLALMSCTSGLERTEEAWRALLKEGGFKVTSISRHPMAVEGVIEAEIE</sequence>
<dbReference type="GO" id="GO:0008168">
    <property type="term" value="F:methyltransferase activity"/>
    <property type="evidence" value="ECO:0007669"/>
    <property type="project" value="UniProtKB-KW"/>
</dbReference>
<evidence type="ECO:0000313" key="1">
    <source>
        <dbReference type="EMBL" id="PIG69362.1"/>
    </source>
</evidence>
<comment type="caution">
    <text evidence="1">The sequence shown here is derived from an EMBL/GenBank/DDBJ whole genome shotgun (WGS) entry which is preliminary data.</text>
</comment>
<dbReference type="Proteomes" id="UP000231358">
    <property type="component" value="Unassembled WGS sequence"/>
</dbReference>
<evidence type="ECO:0000313" key="2">
    <source>
        <dbReference type="Proteomes" id="UP000231358"/>
    </source>
</evidence>
<protein>
    <submittedName>
        <fullName evidence="1">O-methyltransferase</fullName>
    </submittedName>
</protein>
<keyword evidence="1" id="KW-0808">Transferase</keyword>
<dbReference type="InterPro" id="IPR029063">
    <property type="entry name" value="SAM-dependent_MTases_sf"/>
</dbReference>
<dbReference type="Gene3D" id="3.40.50.150">
    <property type="entry name" value="Vaccinia Virus protein VP39"/>
    <property type="match status" value="1"/>
</dbReference>
<dbReference type="AlphaFoldDB" id="A0A2G7ELX9"/>
<dbReference type="GO" id="GO:0032259">
    <property type="term" value="P:methylation"/>
    <property type="evidence" value="ECO:0007669"/>
    <property type="project" value="UniProtKB-KW"/>
</dbReference>